<feature type="domain" description="Protein kinase" evidence="4">
    <location>
        <begin position="1"/>
        <end position="251"/>
    </location>
</feature>
<keyword evidence="6" id="KW-1185">Reference proteome</keyword>
<dbReference type="Gene3D" id="1.10.510.10">
    <property type="entry name" value="Transferase(Phosphotransferase) domain 1"/>
    <property type="match status" value="1"/>
</dbReference>
<dbReference type="Pfam" id="PF00069">
    <property type="entry name" value="Pkinase"/>
    <property type="match status" value="1"/>
</dbReference>
<keyword evidence="3" id="KW-0067">ATP-binding</keyword>
<accession>A0ABT9KN95</accession>
<keyword evidence="5" id="KW-0808">Transferase</keyword>
<dbReference type="InterPro" id="IPR000719">
    <property type="entry name" value="Prot_kinase_dom"/>
</dbReference>
<dbReference type="EMBL" id="JAURUE010000001">
    <property type="protein sequence ID" value="MDP9609913.1"/>
    <property type="molecule type" value="Genomic_DNA"/>
</dbReference>
<dbReference type="Proteomes" id="UP001234880">
    <property type="component" value="Unassembled WGS sequence"/>
</dbReference>
<dbReference type="PANTHER" id="PTHR45832:SF22">
    <property type="entry name" value="SERINE_THREONINE-PROTEIN KINASE SAMKA-RELATED"/>
    <property type="match status" value="1"/>
</dbReference>
<sequence>MKANSPEAAPGRDKAAEMAQEDRHLLALADAGAVSPGYRVDAGAWERGRWLAVRWIDGAPLWNATALARGPEGDRPSVRPWLLGIARTWAGRLERLHAAGWAHADVQPTNTLITRDGRAALLDFALSCGPEMTSRLPYRGALTHTTAPEIADALLTTPADTHIQARPPADIWGLGASLFWCWTGYRPVPYADDIPRADKLRAIAGGRRLQLEDARPWSFPVFEEIIAACMAPAPDERPTADDLVAIIEAAQ</sequence>
<evidence type="ECO:0000313" key="5">
    <source>
        <dbReference type="EMBL" id="MDP9609913.1"/>
    </source>
</evidence>
<comment type="similarity">
    <text evidence="1">Belongs to the protein kinase superfamily. STE Ser/Thr protein kinase family. STE20 subfamily.</text>
</comment>
<evidence type="ECO:0000256" key="2">
    <source>
        <dbReference type="ARBA" id="ARBA00022741"/>
    </source>
</evidence>
<gene>
    <name evidence="5" type="ORF">JOF35_002190</name>
</gene>
<protein>
    <submittedName>
        <fullName evidence="5">Serine/threonine protein kinase</fullName>
    </submittedName>
</protein>
<evidence type="ECO:0000313" key="6">
    <source>
        <dbReference type="Proteomes" id="UP001234880"/>
    </source>
</evidence>
<dbReference type="SUPFAM" id="SSF56112">
    <property type="entry name" value="Protein kinase-like (PK-like)"/>
    <property type="match status" value="1"/>
</dbReference>
<dbReference type="GO" id="GO:0004674">
    <property type="term" value="F:protein serine/threonine kinase activity"/>
    <property type="evidence" value="ECO:0007669"/>
    <property type="project" value="UniProtKB-KW"/>
</dbReference>
<keyword evidence="5" id="KW-0418">Kinase</keyword>
<evidence type="ECO:0000256" key="1">
    <source>
        <dbReference type="ARBA" id="ARBA00008874"/>
    </source>
</evidence>
<keyword evidence="2" id="KW-0547">Nucleotide-binding</keyword>
<organism evidence="5 6">
    <name type="scientific">Streptomyces demainii</name>
    <dbReference type="NCBI Taxonomy" id="588122"/>
    <lineage>
        <taxon>Bacteria</taxon>
        <taxon>Bacillati</taxon>
        <taxon>Actinomycetota</taxon>
        <taxon>Actinomycetes</taxon>
        <taxon>Kitasatosporales</taxon>
        <taxon>Streptomycetaceae</taxon>
        <taxon>Streptomyces</taxon>
    </lineage>
</organism>
<dbReference type="InterPro" id="IPR011009">
    <property type="entry name" value="Kinase-like_dom_sf"/>
</dbReference>
<evidence type="ECO:0000259" key="4">
    <source>
        <dbReference type="PROSITE" id="PS50011"/>
    </source>
</evidence>
<evidence type="ECO:0000256" key="3">
    <source>
        <dbReference type="ARBA" id="ARBA00022840"/>
    </source>
</evidence>
<dbReference type="PANTHER" id="PTHR45832">
    <property type="entry name" value="SERINE/THREONINE-PROTEIN KINASE SAMKA-RELATED-RELATED"/>
    <property type="match status" value="1"/>
</dbReference>
<proteinExistence type="inferred from homology"/>
<keyword evidence="5" id="KW-0723">Serine/threonine-protein kinase</keyword>
<dbReference type="InterPro" id="IPR051931">
    <property type="entry name" value="PAK3-like"/>
</dbReference>
<name>A0ABT9KN95_9ACTN</name>
<dbReference type="PROSITE" id="PS50011">
    <property type="entry name" value="PROTEIN_KINASE_DOM"/>
    <property type="match status" value="1"/>
</dbReference>
<reference evidence="5 6" key="1">
    <citation type="submission" date="2023-07" db="EMBL/GenBank/DDBJ databases">
        <title>Sequencing the genomes of 1000 actinobacteria strains.</title>
        <authorList>
            <person name="Klenk H.-P."/>
        </authorList>
    </citation>
    <scope>NUCLEOTIDE SEQUENCE [LARGE SCALE GENOMIC DNA]</scope>
    <source>
        <strain evidence="5 6">DSM 41600</strain>
    </source>
</reference>
<comment type="caution">
    <text evidence="5">The sequence shown here is derived from an EMBL/GenBank/DDBJ whole genome shotgun (WGS) entry which is preliminary data.</text>
</comment>